<dbReference type="PANTHER" id="PTHR42929">
    <property type="entry name" value="INNER MEMBRANE ABC TRANSPORTER PERMEASE PROTEIN YDCU-RELATED-RELATED"/>
    <property type="match status" value="1"/>
</dbReference>
<feature type="transmembrane region" description="Helical" evidence="8">
    <location>
        <begin position="218"/>
        <end position="236"/>
    </location>
</feature>
<comment type="subcellular location">
    <subcellularLocation>
        <location evidence="1 8">Cell membrane</location>
        <topology evidence="1 8">Multi-pass membrane protein</topology>
    </subcellularLocation>
</comment>
<evidence type="ECO:0000259" key="9">
    <source>
        <dbReference type="PROSITE" id="PS50928"/>
    </source>
</evidence>
<dbReference type="SUPFAM" id="SSF161098">
    <property type="entry name" value="MetI-like"/>
    <property type="match status" value="1"/>
</dbReference>
<keyword evidence="5 8" id="KW-0812">Transmembrane</keyword>
<gene>
    <name evidence="10" type="ORF">SAMN02745172_04061</name>
</gene>
<evidence type="ECO:0000256" key="5">
    <source>
        <dbReference type="ARBA" id="ARBA00022692"/>
    </source>
</evidence>
<sequence length="292" mass="31967">MTPGRADHTLRMVAPALLIILVFMVAPMLIAAAYSFLTAGAYGGVKLPFTADAYVRFLFDRDLDDSLLFDDTYLIIFGRSIVLAGLTTVFSVLIGLPLAWYMVCRTRPARDLLVLAVTIPFWTNLLIRTYCWVLILRDQGLLNGGLIRLGLIETPITFLYSNEAILLGLVYSFLPFMVLPIYSTLEKLDPRLIEAAHDLYAGRWAAFRHVVWPLAKPGIAAGTALVFVPALGAFLAPDLLGGGKKLMIGSLIQLQFSSSRNWPFGAAASMILMAFVLAALVWSARRRGAGVA</sequence>
<proteinExistence type="inferred from homology"/>
<dbReference type="Gene3D" id="1.10.3720.10">
    <property type="entry name" value="MetI-like"/>
    <property type="match status" value="1"/>
</dbReference>
<comment type="similarity">
    <text evidence="2">Belongs to the binding-protein-dependent transport system permease family. CysTW subfamily.</text>
</comment>
<dbReference type="RefSeq" id="WP_073632132.1">
    <property type="nucleotide sequence ID" value="NZ_FRXO01000013.1"/>
</dbReference>
<evidence type="ECO:0000256" key="1">
    <source>
        <dbReference type="ARBA" id="ARBA00004651"/>
    </source>
</evidence>
<dbReference type="InterPro" id="IPR000515">
    <property type="entry name" value="MetI-like"/>
</dbReference>
<dbReference type="GO" id="GO:0005886">
    <property type="term" value="C:plasma membrane"/>
    <property type="evidence" value="ECO:0007669"/>
    <property type="project" value="UniProtKB-SubCell"/>
</dbReference>
<keyword evidence="11" id="KW-1185">Reference proteome</keyword>
<dbReference type="OrthoDB" id="9807047at2"/>
<dbReference type="STRING" id="1123029.SAMN02745172_04061"/>
<organism evidence="10 11">
    <name type="scientific">Pseudoxanthobacter soli DSM 19599</name>
    <dbReference type="NCBI Taxonomy" id="1123029"/>
    <lineage>
        <taxon>Bacteria</taxon>
        <taxon>Pseudomonadati</taxon>
        <taxon>Pseudomonadota</taxon>
        <taxon>Alphaproteobacteria</taxon>
        <taxon>Hyphomicrobiales</taxon>
        <taxon>Segnochrobactraceae</taxon>
        <taxon>Pseudoxanthobacter</taxon>
    </lineage>
</organism>
<dbReference type="Pfam" id="PF00528">
    <property type="entry name" value="BPD_transp_1"/>
    <property type="match status" value="1"/>
</dbReference>
<feature type="transmembrane region" description="Helical" evidence="8">
    <location>
        <begin position="12"/>
        <end position="37"/>
    </location>
</feature>
<dbReference type="CDD" id="cd06261">
    <property type="entry name" value="TM_PBP2"/>
    <property type="match status" value="1"/>
</dbReference>
<keyword evidence="3 8" id="KW-0813">Transport</keyword>
<evidence type="ECO:0000313" key="10">
    <source>
        <dbReference type="EMBL" id="SHO67383.1"/>
    </source>
</evidence>
<protein>
    <submittedName>
        <fullName evidence="10">Spermidine/putrescine transport system permease protein</fullName>
    </submittedName>
</protein>
<feature type="domain" description="ABC transmembrane type-1" evidence="9">
    <location>
        <begin position="77"/>
        <end position="283"/>
    </location>
</feature>
<keyword evidence="4" id="KW-1003">Cell membrane</keyword>
<dbReference type="Proteomes" id="UP000186406">
    <property type="component" value="Unassembled WGS sequence"/>
</dbReference>
<feature type="transmembrane region" description="Helical" evidence="8">
    <location>
        <begin position="262"/>
        <end position="282"/>
    </location>
</feature>
<feature type="transmembrane region" description="Helical" evidence="8">
    <location>
        <begin position="164"/>
        <end position="182"/>
    </location>
</feature>
<evidence type="ECO:0000256" key="4">
    <source>
        <dbReference type="ARBA" id="ARBA00022475"/>
    </source>
</evidence>
<dbReference type="InterPro" id="IPR035906">
    <property type="entry name" value="MetI-like_sf"/>
</dbReference>
<evidence type="ECO:0000256" key="3">
    <source>
        <dbReference type="ARBA" id="ARBA00022448"/>
    </source>
</evidence>
<evidence type="ECO:0000256" key="7">
    <source>
        <dbReference type="ARBA" id="ARBA00023136"/>
    </source>
</evidence>
<feature type="transmembrane region" description="Helical" evidence="8">
    <location>
        <begin position="73"/>
        <end position="100"/>
    </location>
</feature>
<evidence type="ECO:0000256" key="2">
    <source>
        <dbReference type="ARBA" id="ARBA00007069"/>
    </source>
</evidence>
<dbReference type="GO" id="GO:0055085">
    <property type="term" value="P:transmembrane transport"/>
    <property type="evidence" value="ECO:0007669"/>
    <property type="project" value="InterPro"/>
</dbReference>
<dbReference type="AlphaFoldDB" id="A0A1M7ZR51"/>
<evidence type="ECO:0000313" key="11">
    <source>
        <dbReference type="Proteomes" id="UP000186406"/>
    </source>
</evidence>
<feature type="transmembrane region" description="Helical" evidence="8">
    <location>
        <begin position="112"/>
        <end position="135"/>
    </location>
</feature>
<dbReference type="PANTHER" id="PTHR42929:SF1">
    <property type="entry name" value="INNER MEMBRANE ABC TRANSPORTER PERMEASE PROTEIN YDCU-RELATED"/>
    <property type="match status" value="1"/>
</dbReference>
<reference evidence="10 11" key="1">
    <citation type="submission" date="2016-12" db="EMBL/GenBank/DDBJ databases">
        <authorList>
            <person name="Song W.-J."/>
            <person name="Kurnit D.M."/>
        </authorList>
    </citation>
    <scope>NUCLEOTIDE SEQUENCE [LARGE SCALE GENOMIC DNA]</scope>
    <source>
        <strain evidence="10 11">DSM 19599</strain>
    </source>
</reference>
<evidence type="ECO:0000256" key="6">
    <source>
        <dbReference type="ARBA" id="ARBA00022989"/>
    </source>
</evidence>
<accession>A0A1M7ZR51</accession>
<keyword evidence="6 8" id="KW-1133">Transmembrane helix</keyword>
<dbReference type="PROSITE" id="PS50928">
    <property type="entry name" value="ABC_TM1"/>
    <property type="match status" value="1"/>
</dbReference>
<dbReference type="EMBL" id="FRXO01000013">
    <property type="protein sequence ID" value="SHO67383.1"/>
    <property type="molecule type" value="Genomic_DNA"/>
</dbReference>
<evidence type="ECO:0000256" key="8">
    <source>
        <dbReference type="RuleBase" id="RU363032"/>
    </source>
</evidence>
<keyword evidence="7 8" id="KW-0472">Membrane</keyword>
<name>A0A1M7ZR51_9HYPH</name>